<evidence type="ECO:0000313" key="2">
    <source>
        <dbReference type="WBParaSite" id="nRc.2.0.1.t19523-RA"/>
    </source>
</evidence>
<sequence>MISAMPSGPGQANALNHLGTDSARASVRPLYQLITLPTTVPLASSGTSSNCSDSTDSFVYVEPPLAQAITQTASHDHHSSLAIANVYEVKNFIQKPMMLSKV</sequence>
<organism evidence="1 2">
    <name type="scientific">Romanomermis culicivorax</name>
    <name type="common">Nematode worm</name>
    <dbReference type="NCBI Taxonomy" id="13658"/>
    <lineage>
        <taxon>Eukaryota</taxon>
        <taxon>Metazoa</taxon>
        <taxon>Ecdysozoa</taxon>
        <taxon>Nematoda</taxon>
        <taxon>Enoplea</taxon>
        <taxon>Dorylaimia</taxon>
        <taxon>Mermithida</taxon>
        <taxon>Mermithoidea</taxon>
        <taxon>Mermithidae</taxon>
        <taxon>Romanomermis</taxon>
    </lineage>
</organism>
<protein>
    <submittedName>
        <fullName evidence="2">Uncharacterized protein</fullName>
    </submittedName>
</protein>
<keyword evidence="1" id="KW-1185">Reference proteome</keyword>
<dbReference type="AlphaFoldDB" id="A0A915J0T5"/>
<evidence type="ECO:0000313" key="1">
    <source>
        <dbReference type="Proteomes" id="UP000887565"/>
    </source>
</evidence>
<accession>A0A915J0T5</accession>
<reference evidence="2" key="1">
    <citation type="submission" date="2022-11" db="UniProtKB">
        <authorList>
            <consortium name="WormBaseParasite"/>
        </authorList>
    </citation>
    <scope>IDENTIFICATION</scope>
</reference>
<proteinExistence type="predicted"/>
<name>A0A915J0T5_ROMCU</name>
<dbReference type="Proteomes" id="UP000887565">
    <property type="component" value="Unplaced"/>
</dbReference>
<dbReference type="WBParaSite" id="nRc.2.0.1.t19523-RA">
    <property type="protein sequence ID" value="nRc.2.0.1.t19523-RA"/>
    <property type="gene ID" value="nRc.2.0.1.g19523"/>
</dbReference>